<name>A0A3A8MGS4_9BACT</name>
<evidence type="ECO:0000313" key="2">
    <source>
        <dbReference type="EMBL" id="RKH31346.1"/>
    </source>
</evidence>
<dbReference type="AlphaFoldDB" id="A0A3A8MGS4"/>
<gene>
    <name evidence="2" type="ORF">D7X12_38540</name>
</gene>
<dbReference type="Proteomes" id="UP000273405">
    <property type="component" value="Unassembled WGS sequence"/>
</dbReference>
<feature type="compositionally biased region" description="Basic and acidic residues" evidence="1">
    <location>
        <begin position="72"/>
        <end position="94"/>
    </location>
</feature>
<evidence type="ECO:0000256" key="1">
    <source>
        <dbReference type="SAM" id="MobiDB-lite"/>
    </source>
</evidence>
<evidence type="ECO:0000313" key="3">
    <source>
        <dbReference type="Proteomes" id="UP000273405"/>
    </source>
</evidence>
<dbReference type="EMBL" id="RAWG01000456">
    <property type="protein sequence ID" value="RKH31346.1"/>
    <property type="molecule type" value="Genomic_DNA"/>
</dbReference>
<accession>A0A3A8MGS4</accession>
<proteinExistence type="predicted"/>
<sequence length="105" mass="11801">MAYGQAEDPARSITPHLDSVDYPVTREDLVEAAEDNGAPVDIINVFKSLPQEEYMLREHVLRDLAEAERRFAMGGLKDDDGVNRDRSNIGRNRVENAPNGQTRHP</sequence>
<comment type="caution">
    <text evidence="2">The sequence shown here is derived from an EMBL/GenBank/DDBJ whole genome shotgun (WGS) entry which is preliminary data.</text>
</comment>
<feature type="region of interest" description="Disordered" evidence="1">
    <location>
        <begin position="72"/>
        <end position="105"/>
    </location>
</feature>
<protein>
    <submittedName>
        <fullName evidence="2">DUF2795 domain-containing protein</fullName>
    </submittedName>
</protein>
<keyword evidence="3" id="KW-1185">Reference proteome</keyword>
<dbReference type="RefSeq" id="WP_120630150.1">
    <property type="nucleotide sequence ID" value="NZ_RAWG01000456.1"/>
</dbReference>
<dbReference type="OrthoDB" id="5522262at2"/>
<dbReference type="InterPro" id="IPR021527">
    <property type="entry name" value="DUF2795"/>
</dbReference>
<dbReference type="Pfam" id="PF11387">
    <property type="entry name" value="DUF2795"/>
    <property type="match status" value="1"/>
</dbReference>
<reference evidence="3" key="1">
    <citation type="submission" date="2018-09" db="EMBL/GenBank/DDBJ databases">
        <authorList>
            <person name="Livingstone P.G."/>
            <person name="Whitworth D.E."/>
        </authorList>
    </citation>
    <scope>NUCLEOTIDE SEQUENCE [LARGE SCALE GENOMIC DNA]</scope>
    <source>
        <strain evidence="3">CA040B</strain>
    </source>
</reference>
<organism evidence="2 3">
    <name type="scientific">Corallococcus sicarius</name>
    <dbReference type="NCBI Taxonomy" id="2316726"/>
    <lineage>
        <taxon>Bacteria</taxon>
        <taxon>Pseudomonadati</taxon>
        <taxon>Myxococcota</taxon>
        <taxon>Myxococcia</taxon>
        <taxon>Myxococcales</taxon>
        <taxon>Cystobacterineae</taxon>
        <taxon>Myxococcaceae</taxon>
        <taxon>Corallococcus</taxon>
    </lineage>
</organism>